<reference evidence="5 6" key="2">
    <citation type="journal article" date="2022" name="Arch. Microbiol.">
        <title>Rhodococcus pseudokoreensis sp. nov. isolated from the rhizosphere of young M26 apple rootstocks.</title>
        <authorList>
            <person name="Kampfer P."/>
            <person name="Glaeser S.P."/>
            <person name="Blom J."/>
            <person name="Wolf J."/>
            <person name="Benning S."/>
            <person name="Schloter M."/>
            <person name="Neumann-Schaal M."/>
        </authorList>
    </citation>
    <scope>NUCLEOTIDE SEQUENCE [LARGE SCALE GENOMIC DNA]</scope>
    <source>
        <strain evidence="5 6">R79</strain>
    </source>
</reference>
<dbReference type="Pfam" id="PF08028">
    <property type="entry name" value="Acyl-CoA_dh_2"/>
    <property type="match status" value="1"/>
</dbReference>
<dbReference type="InterPro" id="IPR013786">
    <property type="entry name" value="AcylCoA_DH/ox_N"/>
</dbReference>
<keyword evidence="1" id="KW-0560">Oxidoreductase</keyword>
<feature type="domain" description="Acyl-CoA dehydrogenase C-terminal" evidence="4">
    <location>
        <begin position="248"/>
        <end position="381"/>
    </location>
</feature>
<dbReference type="InterPro" id="IPR036250">
    <property type="entry name" value="AcylCo_DH-like_C"/>
</dbReference>
<evidence type="ECO:0000259" key="3">
    <source>
        <dbReference type="Pfam" id="PF02771"/>
    </source>
</evidence>
<dbReference type="PIRSF" id="PIRSF016578">
    <property type="entry name" value="HsaA"/>
    <property type="match status" value="1"/>
</dbReference>
<dbReference type="PANTHER" id="PTHR48083:SF19">
    <property type="entry name" value="FLAVIN-DEPENDENT MONOOXYGENASE, OXYGENASE SUBUNIT HSAA"/>
    <property type="match status" value="1"/>
</dbReference>
<evidence type="ECO:0000256" key="2">
    <source>
        <dbReference type="ARBA" id="ARBA00049661"/>
    </source>
</evidence>
<sequence length="404" mass="43344">MTITDTAPHTTSPVSERERLVTAARGLGPLLRENAARAEADRRVPEENIAALREAGLFDITKPARFGGAQEDFRTFLEVSLELGRSCGSTAWVTTLSNVTSFFVGAYPESVQQDVLGADPRIATCGVFTPTSTSVRVDGGYRVTGRWGFASASHHASWANVGIPLTNADGDAVGAASAWIPMTDLSIDNTWYVAGMSGSGSDTLVADDVFVPDARILSVTDMMEGRTASEFQDETLYHSSLVPVLALVLVGPVLGMAEGAYDAVLSTLQKNKPIAYSYYQRSIDAPSTQLNMAVARSLIDQARLLAFRGADEIDAAAAAGRQMPVVERARARMDAAQAANLCREAVELLLNVSGAGSFAQVNPLQRIWRDLETSSRHAFINLNINQEIYGRALLGIDEQVSPFV</sequence>
<proteinExistence type="inferred from homology"/>
<dbReference type="PANTHER" id="PTHR48083">
    <property type="entry name" value="MEDIUM-CHAIN SPECIFIC ACYL-COA DEHYDROGENASE, MITOCHONDRIAL-RELATED"/>
    <property type="match status" value="1"/>
</dbReference>
<dbReference type="Gene3D" id="1.20.140.10">
    <property type="entry name" value="Butyryl-CoA Dehydrogenase, subunit A, domain 3"/>
    <property type="match status" value="1"/>
</dbReference>
<dbReference type="EMBL" id="CP070619">
    <property type="protein sequence ID" value="QSE91850.1"/>
    <property type="molecule type" value="Genomic_DNA"/>
</dbReference>
<dbReference type="InterPro" id="IPR009100">
    <property type="entry name" value="AcylCoA_DH/oxidase_NM_dom_sf"/>
</dbReference>
<reference evidence="5 6" key="1">
    <citation type="journal article" date="2021" name="Microbiol. Resour. Announc.">
        <title>Complete Genome Sequences of Two Rhodococcus sp. Strains with Large and Linear Chromosomes, Isolated from Apple Rhizosphere.</title>
        <authorList>
            <person name="Benning S."/>
            <person name="Brugnone N."/>
            <person name="Siani R."/>
            <person name="Kublik S."/>
            <person name="Schloter M."/>
            <person name="Rad V."/>
        </authorList>
    </citation>
    <scope>NUCLEOTIDE SEQUENCE [LARGE SCALE GENOMIC DNA]</scope>
    <source>
        <strain evidence="5 6">R79</strain>
    </source>
</reference>
<evidence type="ECO:0000313" key="6">
    <source>
        <dbReference type="Proteomes" id="UP000662986"/>
    </source>
</evidence>
<dbReference type="InterPro" id="IPR037069">
    <property type="entry name" value="AcylCoA_DH/ox_N_sf"/>
</dbReference>
<dbReference type="Gene3D" id="1.10.540.10">
    <property type="entry name" value="Acyl-CoA dehydrogenase/oxidase, N-terminal domain"/>
    <property type="match status" value="1"/>
</dbReference>
<gene>
    <name evidence="5" type="ORF">JWS13_26040</name>
</gene>
<evidence type="ECO:0000259" key="4">
    <source>
        <dbReference type="Pfam" id="PF08028"/>
    </source>
</evidence>
<feature type="domain" description="Acyl-CoA dehydrogenase/oxidase N-terminal" evidence="3">
    <location>
        <begin position="32"/>
        <end position="98"/>
    </location>
</feature>
<accession>A0A974W701</accession>
<dbReference type="SUPFAM" id="SSF56645">
    <property type="entry name" value="Acyl-CoA dehydrogenase NM domain-like"/>
    <property type="match status" value="1"/>
</dbReference>
<dbReference type="InterPro" id="IPR046373">
    <property type="entry name" value="Acyl-CoA_Oxase/DH_mid-dom_sf"/>
</dbReference>
<dbReference type="SUPFAM" id="SSF47203">
    <property type="entry name" value="Acyl-CoA dehydrogenase C-terminal domain-like"/>
    <property type="match status" value="1"/>
</dbReference>
<dbReference type="InterPro" id="IPR013107">
    <property type="entry name" value="Acyl-CoA_DH_C"/>
</dbReference>
<dbReference type="Pfam" id="PF02771">
    <property type="entry name" value="Acyl-CoA_dh_N"/>
    <property type="match status" value="1"/>
</dbReference>
<protein>
    <submittedName>
        <fullName evidence="5">Acyl-CoA dehydrogenase family protein</fullName>
    </submittedName>
</protein>
<dbReference type="Gene3D" id="2.40.110.10">
    <property type="entry name" value="Butyryl-CoA Dehydrogenase, subunit A, domain 2"/>
    <property type="match status" value="1"/>
</dbReference>
<organism evidence="5 6">
    <name type="scientific">Rhodococcus pseudokoreensis</name>
    <dbReference type="NCBI Taxonomy" id="2811421"/>
    <lineage>
        <taxon>Bacteria</taxon>
        <taxon>Bacillati</taxon>
        <taxon>Actinomycetota</taxon>
        <taxon>Actinomycetes</taxon>
        <taxon>Mycobacteriales</taxon>
        <taxon>Nocardiaceae</taxon>
        <taxon>Rhodococcus</taxon>
    </lineage>
</organism>
<dbReference type="Proteomes" id="UP000662986">
    <property type="component" value="Chromosome"/>
</dbReference>
<keyword evidence="6" id="KW-1185">Reference proteome</keyword>
<evidence type="ECO:0000256" key="1">
    <source>
        <dbReference type="ARBA" id="ARBA00023002"/>
    </source>
</evidence>
<comment type="similarity">
    <text evidence="2">Belongs to the HpaH/HsaA monooxygenase family.</text>
</comment>
<dbReference type="InterPro" id="IPR050741">
    <property type="entry name" value="Acyl-CoA_dehydrogenase"/>
</dbReference>
<dbReference type="RefSeq" id="WP_206008232.1">
    <property type="nucleotide sequence ID" value="NZ_CP070619.1"/>
</dbReference>
<evidence type="ECO:0000313" key="5">
    <source>
        <dbReference type="EMBL" id="QSE91850.1"/>
    </source>
</evidence>
<name>A0A974W701_9NOCA</name>